<dbReference type="InterPro" id="IPR051541">
    <property type="entry name" value="PTS_SugarTrans_NitroReg"/>
</dbReference>
<reference evidence="2 3" key="1">
    <citation type="submission" date="2014-05" db="EMBL/GenBank/DDBJ databases">
        <title>Novel Listeriaceae from food processing environments.</title>
        <authorList>
            <person name="den Bakker H.C."/>
        </authorList>
    </citation>
    <scope>NUCLEOTIDE SEQUENCE [LARGE SCALE GENOMIC DNA]</scope>
    <source>
        <strain evidence="2 3">FSL A5-0281</strain>
    </source>
</reference>
<dbReference type="PROSITE" id="PS51094">
    <property type="entry name" value="PTS_EIIA_TYPE_2"/>
    <property type="match status" value="1"/>
</dbReference>
<dbReference type="InterPro" id="IPR002178">
    <property type="entry name" value="PTS_EIIA_type-2_dom"/>
</dbReference>
<evidence type="ECO:0000313" key="2">
    <source>
        <dbReference type="EMBL" id="KGL44510.1"/>
    </source>
</evidence>
<dbReference type="PANTHER" id="PTHR47738:SF3">
    <property type="entry name" value="PHOSPHOTRANSFERASE SYSTEM MANNITOL_FRUCTOSE-SPECIFIC IIA DOMAIN CONTAINING PROTEIN"/>
    <property type="match status" value="1"/>
</dbReference>
<dbReference type="Pfam" id="PF00359">
    <property type="entry name" value="PTS_EIIA_2"/>
    <property type="match status" value="1"/>
</dbReference>
<dbReference type="AlphaFoldDB" id="A0A099WK55"/>
<proteinExistence type="predicted"/>
<name>A0A099WK55_9LIST</name>
<comment type="caution">
    <text evidence="2">The sequence shown here is derived from an EMBL/GenBank/DDBJ whole genome shotgun (WGS) entry which is preliminary data.</text>
</comment>
<protein>
    <submittedName>
        <fullName evidence="2">PTS galactitol transporter subunit IIA</fullName>
    </submittedName>
</protein>
<dbReference type="InterPro" id="IPR016152">
    <property type="entry name" value="PTrfase/Anion_transptr"/>
</dbReference>
<evidence type="ECO:0000313" key="3">
    <source>
        <dbReference type="Proteomes" id="UP000029844"/>
    </source>
</evidence>
<dbReference type="OrthoDB" id="370976at2"/>
<feature type="domain" description="PTS EIIA type-2" evidence="1">
    <location>
        <begin position="5"/>
        <end position="152"/>
    </location>
</feature>
<dbReference type="eggNOG" id="COG1762">
    <property type="taxonomic scope" value="Bacteria"/>
</dbReference>
<dbReference type="SUPFAM" id="SSF55804">
    <property type="entry name" value="Phoshotransferase/anion transport protein"/>
    <property type="match status" value="1"/>
</dbReference>
<dbReference type="Gene3D" id="3.40.930.10">
    <property type="entry name" value="Mannitol-specific EII, Chain A"/>
    <property type="match status" value="1"/>
</dbReference>
<dbReference type="Proteomes" id="UP000029844">
    <property type="component" value="Unassembled WGS sequence"/>
</dbReference>
<dbReference type="EMBL" id="JNFA01000002">
    <property type="protein sequence ID" value="KGL44510.1"/>
    <property type="molecule type" value="Genomic_DNA"/>
</dbReference>
<keyword evidence="3" id="KW-1185">Reference proteome</keyword>
<dbReference type="RefSeq" id="WP_036083232.1">
    <property type="nucleotide sequence ID" value="NZ_CBCSHQ010000008.1"/>
</dbReference>
<gene>
    <name evidence="2" type="ORF">EP57_00715</name>
</gene>
<accession>A0A099WK55</accession>
<dbReference type="CDD" id="cd00211">
    <property type="entry name" value="PTS_IIA_fru"/>
    <property type="match status" value="1"/>
</dbReference>
<dbReference type="GeneID" id="58715970"/>
<evidence type="ECO:0000259" key="1">
    <source>
        <dbReference type="PROSITE" id="PS51094"/>
    </source>
</evidence>
<dbReference type="STRING" id="1552123.EP57_00715"/>
<dbReference type="PANTHER" id="PTHR47738">
    <property type="entry name" value="PTS SYSTEM FRUCTOSE-LIKE EIIA COMPONENT-RELATED"/>
    <property type="match status" value="1"/>
</dbReference>
<organism evidence="2 3">
    <name type="scientific">Listeria booriae</name>
    <dbReference type="NCBI Taxonomy" id="1552123"/>
    <lineage>
        <taxon>Bacteria</taxon>
        <taxon>Bacillati</taxon>
        <taxon>Bacillota</taxon>
        <taxon>Bacilli</taxon>
        <taxon>Bacillales</taxon>
        <taxon>Listeriaceae</taxon>
        <taxon>Listeria</taxon>
    </lineage>
</organism>
<sequence>MVFDDLFQEEITLTEVVCDSQAAFFKQFAEILTREGYVAPSFETAIIERERVFPTGLEMNGITIAIPHTDTMHVKRPFVAVSKLAKPLSFVQMGTTDKWVDAEMIFILGIKDAAGQVPLLATMMEKFADEMFVETLRQQEQPQELVTFLKKQFGRVTK</sequence>